<keyword evidence="3" id="KW-1133">Transmembrane helix</keyword>
<dbReference type="InterPro" id="IPR058923">
    <property type="entry name" value="RCC1-like_dom"/>
</dbReference>
<feature type="repeat" description="RCC1" evidence="2">
    <location>
        <begin position="217"/>
        <end position="267"/>
    </location>
</feature>
<proteinExistence type="predicted"/>
<dbReference type="InterPro" id="IPR051210">
    <property type="entry name" value="Ub_ligase/GEF_domain"/>
</dbReference>
<feature type="transmembrane region" description="Helical" evidence="3">
    <location>
        <begin position="72"/>
        <end position="92"/>
    </location>
</feature>
<dbReference type="Gene3D" id="2.130.10.30">
    <property type="entry name" value="Regulator of chromosome condensation 1/beta-lactamase-inhibitor protein II"/>
    <property type="match status" value="2"/>
</dbReference>
<feature type="repeat" description="RCC1" evidence="2">
    <location>
        <begin position="388"/>
        <end position="430"/>
    </location>
</feature>
<keyword evidence="3" id="KW-0472">Membrane</keyword>
<name>A0ABR2YU48_9CHLO</name>
<dbReference type="Pfam" id="PF25390">
    <property type="entry name" value="WD40_RLD"/>
    <property type="match status" value="1"/>
</dbReference>
<dbReference type="SUPFAM" id="SSF50985">
    <property type="entry name" value="RCC1/BLIP-II"/>
    <property type="match status" value="1"/>
</dbReference>
<accession>A0ABR2YU48</accession>
<dbReference type="PROSITE" id="PS50012">
    <property type="entry name" value="RCC1_3"/>
    <property type="match status" value="6"/>
</dbReference>
<keyword evidence="1" id="KW-0677">Repeat</keyword>
<feature type="domain" description="RCC1-like" evidence="4">
    <location>
        <begin position="112"/>
        <end position="429"/>
    </location>
</feature>
<dbReference type="PRINTS" id="PR00633">
    <property type="entry name" value="RCCNDNSATION"/>
</dbReference>
<keyword evidence="6" id="KW-1185">Reference proteome</keyword>
<evidence type="ECO:0000313" key="6">
    <source>
        <dbReference type="Proteomes" id="UP001491310"/>
    </source>
</evidence>
<dbReference type="PANTHER" id="PTHR22870">
    <property type="entry name" value="REGULATOR OF CHROMOSOME CONDENSATION"/>
    <property type="match status" value="1"/>
</dbReference>
<sequence>MALALYGATALGLQHKEVITTLLGKPRDIVVINLLFSSVQTFSAALFLVYYGELTLRSRNLLLKGHWRDLGLWATKLGFIVLSAHVLAYRILQTIYCTIGRAFSGEHVSNALYSFGNGSQGALGCDSTADSYSPEHVTLPDDIVGISAGHYHSLAWTSQGQLFSWGRNNEQQLGRVHADEDAPFGVSNRPGIVGNLDKKVTSCAASGVASIAVGSEGTLYSFGMSKRGQLGLGKGRIAADAPERIPGVEGVTAVSCGWGHALAISEGGEVLSWGFPSGNRLGNLLNGDTAQMGEQEALDSCVWSPQKVIALEGIQAKQVCCSLDSSLVLAKDGTLHTFGDNSLGQLGRPSLPEHGPEDWVVRDAAGTPLRFKHVAAGLAHCLAVTLDGKVLVLGLGASQSVSEPELVQDLEGLRIKNIACGHDHTLVLTG</sequence>
<dbReference type="PROSITE" id="PS00626">
    <property type="entry name" value="RCC1_2"/>
    <property type="match status" value="2"/>
</dbReference>
<dbReference type="InterPro" id="IPR009091">
    <property type="entry name" value="RCC1/BLIP-II"/>
</dbReference>
<reference evidence="5 6" key="1">
    <citation type="journal article" date="2024" name="Nat. Commun.">
        <title>Phylogenomics reveals the evolutionary origins of lichenization in chlorophyte algae.</title>
        <authorList>
            <person name="Puginier C."/>
            <person name="Libourel C."/>
            <person name="Otte J."/>
            <person name="Skaloud P."/>
            <person name="Haon M."/>
            <person name="Grisel S."/>
            <person name="Petersen M."/>
            <person name="Berrin J.G."/>
            <person name="Delaux P.M."/>
            <person name="Dal Grande F."/>
            <person name="Keller J."/>
        </authorList>
    </citation>
    <scope>NUCLEOTIDE SEQUENCE [LARGE SCALE GENOMIC DNA]</scope>
    <source>
        <strain evidence="5 6">SAG 216-7</strain>
    </source>
</reference>
<dbReference type="PANTHER" id="PTHR22870:SF408">
    <property type="entry name" value="OS09G0560450 PROTEIN"/>
    <property type="match status" value="1"/>
</dbReference>
<dbReference type="InterPro" id="IPR000408">
    <property type="entry name" value="Reg_chr_condens"/>
</dbReference>
<evidence type="ECO:0000256" key="2">
    <source>
        <dbReference type="PROSITE-ProRule" id="PRU00235"/>
    </source>
</evidence>
<evidence type="ECO:0000256" key="1">
    <source>
        <dbReference type="ARBA" id="ARBA00022737"/>
    </source>
</evidence>
<feature type="repeat" description="RCC1" evidence="2">
    <location>
        <begin position="110"/>
        <end position="159"/>
    </location>
</feature>
<protein>
    <recommendedName>
        <fullName evidence="4">RCC1-like domain-containing protein</fullName>
    </recommendedName>
</protein>
<evidence type="ECO:0000313" key="5">
    <source>
        <dbReference type="EMBL" id="KAK9915182.1"/>
    </source>
</evidence>
<feature type="repeat" description="RCC1" evidence="2">
    <location>
        <begin position="160"/>
        <end position="216"/>
    </location>
</feature>
<evidence type="ECO:0000256" key="3">
    <source>
        <dbReference type="SAM" id="Phobius"/>
    </source>
</evidence>
<keyword evidence="3" id="KW-0812">Transmembrane</keyword>
<dbReference type="Proteomes" id="UP001491310">
    <property type="component" value="Unassembled WGS sequence"/>
</dbReference>
<dbReference type="EMBL" id="JALJOT010000005">
    <property type="protein sequence ID" value="KAK9915182.1"/>
    <property type="molecule type" value="Genomic_DNA"/>
</dbReference>
<feature type="transmembrane region" description="Helical" evidence="3">
    <location>
        <begin position="29"/>
        <end position="51"/>
    </location>
</feature>
<feature type="repeat" description="RCC1" evidence="2">
    <location>
        <begin position="333"/>
        <end position="387"/>
    </location>
</feature>
<comment type="caution">
    <text evidence="5">The sequence shown here is derived from an EMBL/GenBank/DDBJ whole genome shotgun (WGS) entry which is preliminary data.</text>
</comment>
<feature type="repeat" description="RCC1" evidence="2">
    <location>
        <begin position="268"/>
        <end position="332"/>
    </location>
</feature>
<gene>
    <name evidence="5" type="ORF">WJX75_005773</name>
</gene>
<organism evidence="5 6">
    <name type="scientific">Coccomyxa subellipsoidea</name>
    <dbReference type="NCBI Taxonomy" id="248742"/>
    <lineage>
        <taxon>Eukaryota</taxon>
        <taxon>Viridiplantae</taxon>
        <taxon>Chlorophyta</taxon>
        <taxon>core chlorophytes</taxon>
        <taxon>Trebouxiophyceae</taxon>
        <taxon>Trebouxiophyceae incertae sedis</taxon>
        <taxon>Coccomyxaceae</taxon>
        <taxon>Coccomyxa</taxon>
    </lineage>
</organism>
<evidence type="ECO:0000259" key="4">
    <source>
        <dbReference type="Pfam" id="PF25390"/>
    </source>
</evidence>